<dbReference type="RefSeq" id="WP_110063453.1">
    <property type="nucleotide sequence ID" value="NZ_QGTW01000001.1"/>
</dbReference>
<keyword evidence="5 7" id="KW-1133">Transmembrane helix</keyword>
<accession>A0A2V3ABB1</accession>
<feature type="transmembrane region" description="Helical" evidence="7">
    <location>
        <begin position="58"/>
        <end position="78"/>
    </location>
</feature>
<dbReference type="EMBL" id="QGTW01000001">
    <property type="protein sequence ID" value="PWW32544.1"/>
    <property type="molecule type" value="Genomic_DNA"/>
</dbReference>
<evidence type="ECO:0000256" key="7">
    <source>
        <dbReference type="SAM" id="Phobius"/>
    </source>
</evidence>
<protein>
    <submittedName>
        <fullName evidence="10">Uncharacterized membrane protein YcaP (DUF421 family)</fullName>
    </submittedName>
</protein>
<dbReference type="InterPro" id="IPR048454">
    <property type="entry name" value="YetF_N"/>
</dbReference>
<name>A0A2V3ABB1_9BACI</name>
<evidence type="ECO:0000313" key="10">
    <source>
        <dbReference type="EMBL" id="PWW32544.1"/>
    </source>
</evidence>
<proteinExistence type="inferred from homology"/>
<evidence type="ECO:0000256" key="2">
    <source>
        <dbReference type="ARBA" id="ARBA00006448"/>
    </source>
</evidence>
<dbReference type="PANTHER" id="PTHR34582">
    <property type="entry name" value="UPF0702 TRANSMEMBRANE PROTEIN YCAP"/>
    <property type="match status" value="1"/>
</dbReference>
<evidence type="ECO:0000256" key="5">
    <source>
        <dbReference type="ARBA" id="ARBA00022989"/>
    </source>
</evidence>
<evidence type="ECO:0000256" key="1">
    <source>
        <dbReference type="ARBA" id="ARBA00004651"/>
    </source>
</evidence>
<gene>
    <name evidence="10" type="ORF">DFO73_101809</name>
</gene>
<evidence type="ECO:0000256" key="3">
    <source>
        <dbReference type="ARBA" id="ARBA00022475"/>
    </source>
</evidence>
<dbReference type="GO" id="GO:0005886">
    <property type="term" value="C:plasma membrane"/>
    <property type="evidence" value="ECO:0007669"/>
    <property type="project" value="UniProtKB-SubCell"/>
</dbReference>
<dbReference type="PANTHER" id="PTHR34582:SF7">
    <property type="entry name" value="UPF0702 TRANSMEMBRANE PROTEIN YDFS"/>
    <property type="match status" value="1"/>
</dbReference>
<organism evidence="10 11">
    <name type="scientific">Cytobacillus oceanisediminis</name>
    <dbReference type="NCBI Taxonomy" id="665099"/>
    <lineage>
        <taxon>Bacteria</taxon>
        <taxon>Bacillati</taxon>
        <taxon>Bacillota</taxon>
        <taxon>Bacilli</taxon>
        <taxon>Bacillales</taxon>
        <taxon>Bacillaceae</taxon>
        <taxon>Cytobacillus</taxon>
    </lineage>
</organism>
<keyword evidence="4 7" id="KW-0812">Transmembrane</keyword>
<evidence type="ECO:0000313" key="11">
    <source>
        <dbReference type="Proteomes" id="UP000247150"/>
    </source>
</evidence>
<feature type="domain" description="YetF C-terminal" evidence="8">
    <location>
        <begin position="81"/>
        <end position="217"/>
    </location>
</feature>
<evidence type="ECO:0000259" key="9">
    <source>
        <dbReference type="Pfam" id="PF20730"/>
    </source>
</evidence>
<evidence type="ECO:0000256" key="4">
    <source>
        <dbReference type="ARBA" id="ARBA00022692"/>
    </source>
</evidence>
<dbReference type="AlphaFoldDB" id="A0A2V3ABB1"/>
<sequence>MSVIEVILRVTISFLVLFLLARMMGRKEISQMTFFNWTSAIGIGSITANLAVNQNLSIRNGVIALIVWTFFTLLMGMADIKSKRGRKVTTGDPLIVVRNGQIMEGALKNSRLDIDSLRAMLRQKNAFSLTDVDYAILETNGQLSVLKKVNKQPATKSDISGFSATTTIFPLATEVISDGKINKENLSKLKLDHSWLDQELKNANIQSVSDVFYAEVQQDGSLYFDKRDDIH</sequence>
<keyword evidence="6 7" id="KW-0472">Membrane</keyword>
<feature type="transmembrane region" description="Helical" evidence="7">
    <location>
        <begin position="34"/>
        <end position="52"/>
    </location>
</feature>
<keyword evidence="3" id="KW-1003">Cell membrane</keyword>
<feature type="transmembrane region" description="Helical" evidence="7">
    <location>
        <begin position="6"/>
        <end position="22"/>
    </location>
</feature>
<evidence type="ECO:0000256" key="6">
    <source>
        <dbReference type="ARBA" id="ARBA00023136"/>
    </source>
</evidence>
<dbReference type="InterPro" id="IPR023090">
    <property type="entry name" value="UPF0702_alpha/beta_dom_sf"/>
</dbReference>
<dbReference type="InterPro" id="IPR007353">
    <property type="entry name" value="DUF421"/>
</dbReference>
<comment type="caution">
    <text evidence="10">The sequence shown here is derived from an EMBL/GenBank/DDBJ whole genome shotgun (WGS) entry which is preliminary data.</text>
</comment>
<reference evidence="10 11" key="1">
    <citation type="submission" date="2018-05" db="EMBL/GenBank/DDBJ databases">
        <title>Freshwater and sediment microbial communities from various areas in North America, analyzing microbe dynamics in response to fracking.</title>
        <authorList>
            <person name="Lamendella R."/>
        </authorList>
    </citation>
    <scope>NUCLEOTIDE SEQUENCE [LARGE SCALE GENOMIC DNA]</scope>
    <source>
        <strain evidence="10 11">15_TX</strain>
    </source>
</reference>
<feature type="domain" description="YetF-like N-terminal transmembrane" evidence="9">
    <location>
        <begin position="4"/>
        <end position="75"/>
    </location>
</feature>
<dbReference type="OrthoDB" id="9778331at2"/>
<comment type="subcellular location">
    <subcellularLocation>
        <location evidence="1">Cell membrane</location>
        <topology evidence="1">Multi-pass membrane protein</topology>
    </subcellularLocation>
</comment>
<dbReference type="Proteomes" id="UP000247150">
    <property type="component" value="Unassembled WGS sequence"/>
</dbReference>
<dbReference type="Pfam" id="PF20730">
    <property type="entry name" value="YetF_N"/>
    <property type="match status" value="1"/>
</dbReference>
<comment type="similarity">
    <text evidence="2">Belongs to the UPF0702 family.</text>
</comment>
<evidence type="ECO:0000259" key="8">
    <source>
        <dbReference type="Pfam" id="PF04239"/>
    </source>
</evidence>
<dbReference type="Pfam" id="PF04239">
    <property type="entry name" value="DUF421"/>
    <property type="match status" value="1"/>
</dbReference>
<dbReference type="Gene3D" id="3.30.240.20">
    <property type="entry name" value="bsu07140 like domains"/>
    <property type="match status" value="2"/>
</dbReference>